<organism evidence="4 5">
    <name type="scientific">Caulobacter vibrioides</name>
    <name type="common">Caulobacter crescentus</name>
    <dbReference type="NCBI Taxonomy" id="155892"/>
    <lineage>
        <taxon>Bacteria</taxon>
        <taxon>Pseudomonadati</taxon>
        <taxon>Pseudomonadota</taxon>
        <taxon>Alphaproteobacteria</taxon>
        <taxon>Caulobacterales</taxon>
        <taxon>Caulobacteraceae</taxon>
        <taxon>Caulobacter</taxon>
    </lineage>
</organism>
<dbReference type="InterPro" id="IPR003362">
    <property type="entry name" value="Bact_transf"/>
</dbReference>
<comment type="similarity">
    <text evidence="1">Belongs to the bacterial sugar transferase family.</text>
</comment>
<comment type="caution">
    <text evidence="4">The sequence shown here is derived from an EMBL/GenBank/DDBJ whole genome shotgun (WGS) entry which is preliminary data.</text>
</comment>
<sequence length="201" mass="22855">MRFTHAIKRLMDIALSGALLVVLGPVLAAITVAVKLTSRGPAFYACHWVGQGAKPFTGYKFRTMVADAEAMEAQLQDRNEMRGPAFKLTNDPRVTALGKVLRKYSLDELPQLWSVLIGDLSLVGPRPPREHEYAQFTDFQKQKLTVKPGITCLWQVEGRHRINDYDDWVERDLDYIRRWSLWLDIQILARTAVVVFRGTGV</sequence>
<dbReference type="Proteomes" id="UP000215616">
    <property type="component" value="Unassembled WGS sequence"/>
</dbReference>
<protein>
    <submittedName>
        <fullName evidence="4">UDP-phosphate galactose phosphotransferase</fullName>
    </submittedName>
</protein>
<dbReference type="AlphaFoldDB" id="A0A258CQE3"/>
<dbReference type="PANTHER" id="PTHR30576">
    <property type="entry name" value="COLANIC BIOSYNTHESIS UDP-GLUCOSE LIPID CARRIER TRANSFERASE"/>
    <property type="match status" value="1"/>
</dbReference>
<evidence type="ECO:0000259" key="3">
    <source>
        <dbReference type="Pfam" id="PF02397"/>
    </source>
</evidence>
<keyword evidence="4" id="KW-0808">Transferase</keyword>
<accession>A0A258CQE3</accession>
<reference evidence="4 5" key="1">
    <citation type="submission" date="2017-03" db="EMBL/GenBank/DDBJ databases">
        <title>Lifting the veil on microbial sulfur biogeochemistry in mining wastewaters.</title>
        <authorList>
            <person name="Kantor R.S."/>
            <person name="Colenbrander Nelson T."/>
            <person name="Marshall S."/>
            <person name="Bennett D."/>
            <person name="Apte S."/>
            <person name="Camacho D."/>
            <person name="Thomas B.C."/>
            <person name="Warren L.A."/>
            <person name="Banfield J.F."/>
        </authorList>
    </citation>
    <scope>NUCLEOTIDE SEQUENCE [LARGE SCALE GENOMIC DNA]</scope>
    <source>
        <strain evidence="4">32-67-7</strain>
    </source>
</reference>
<dbReference type="Pfam" id="PF02397">
    <property type="entry name" value="Bac_transf"/>
    <property type="match status" value="1"/>
</dbReference>
<dbReference type="PANTHER" id="PTHR30576:SF10">
    <property type="entry name" value="SLL5057 PROTEIN"/>
    <property type="match status" value="1"/>
</dbReference>
<proteinExistence type="inferred from homology"/>
<keyword evidence="2" id="KW-0270">Exopolysaccharide synthesis</keyword>
<evidence type="ECO:0000313" key="4">
    <source>
        <dbReference type="EMBL" id="OYW97331.1"/>
    </source>
</evidence>
<dbReference type="GO" id="GO:0000271">
    <property type="term" value="P:polysaccharide biosynthetic process"/>
    <property type="evidence" value="ECO:0007669"/>
    <property type="project" value="UniProtKB-KW"/>
</dbReference>
<feature type="domain" description="Bacterial sugar transferase" evidence="3">
    <location>
        <begin position="8"/>
        <end position="196"/>
    </location>
</feature>
<dbReference type="GO" id="GO:0016780">
    <property type="term" value="F:phosphotransferase activity, for other substituted phosphate groups"/>
    <property type="evidence" value="ECO:0007669"/>
    <property type="project" value="TreeGrafter"/>
</dbReference>
<evidence type="ECO:0000256" key="2">
    <source>
        <dbReference type="ARBA" id="ARBA00023169"/>
    </source>
</evidence>
<evidence type="ECO:0000256" key="1">
    <source>
        <dbReference type="ARBA" id="ARBA00006464"/>
    </source>
</evidence>
<gene>
    <name evidence="4" type="ORF">B7Z12_21810</name>
</gene>
<evidence type="ECO:0000313" key="5">
    <source>
        <dbReference type="Proteomes" id="UP000215616"/>
    </source>
</evidence>
<dbReference type="EMBL" id="NCDQ01000676">
    <property type="protein sequence ID" value="OYW97331.1"/>
    <property type="molecule type" value="Genomic_DNA"/>
</dbReference>
<name>A0A258CQE3_CAUVI</name>